<gene>
    <name evidence="3" type="ORF">M8C21_025741</name>
</gene>
<evidence type="ECO:0000313" key="4">
    <source>
        <dbReference type="Proteomes" id="UP001206925"/>
    </source>
</evidence>
<accession>A0AAD5C495</accession>
<sequence length="104" mass="11112">MKTTFDTRGVGLLLAINLIIHNVLQADSTHDQGTLFSGRNRMLRKLPLAPPPPMTRSNPLPKPKPSPPPPPSSHAPPRSPPPKSCVPLLPPPPSPRRPPPASAP</sequence>
<evidence type="ECO:0000256" key="2">
    <source>
        <dbReference type="SAM" id="SignalP"/>
    </source>
</evidence>
<name>A0AAD5C495_AMBAR</name>
<dbReference type="EMBL" id="JAMZMK010009623">
    <property type="protein sequence ID" value="KAI7734912.1"/>
    <property type="molecule type" value="Genomic_DNA"/>
</dbReference>
<dbReference type="AlphaFoldDB" id="A0AAD5C495"/>
<keyword evidence="4" id="KW-1185">Reference proteome</keyword>
<feature type="region of interest" description="Disordered" evidence="1">
    <location>
        <begin position="38"/>
        <end position="104"/>
    </location>
</feature>
<evidence type="ECO:0000313" key="3">
    <source>
        <dbReference type="EMBL" id="KAI7734912.1"/>
    </source>
</evidence>
<comment type="caution">
    <text evidence="3">The sequence shown here is derived from an EMBL/GenBank/DDBJ whole genome shotgun (WGS) entry which is preliminary data.</text>
</comment>
<feature type="signal peptide" evidence="2">
    <location>
        <begin position="1"/>
        <end position="25"/>
    </location>
</feature>
<feature type="chain" id="PRO_5042166673" evidence="2">
    <location>
        <begin position="26"/>
        <end position="104"/>
    </location>
</feature>
<feature type="compositionally biased region" description="Pro residues" evidence="1">
    <location>
        <begin position="48"/>
        <end position="104"/>
    </location>
</feature>
<dbReference type="Proteomes" id="UP001206925">
    <property type="component" value="Unassembled WGS sequence"/>
</dbReference>
<protein>
    <submittedName>
        <fullName evidence="3">Uncharacterized protein</fullName>
    </submittedName>
</protein>
<evidence type="ECO:0000256" key="1">
    <source>
        <dbReference type="SAM" id="MobiDB-lite"/>
    </source>
</evidence>
<proteinExistence type="predicted"/>
<keyword evidence="2" id="KW-0732">Signal</keyword>
<organism evidence="3 4">
    <name type="scientific">Ambrosia artemisiifolia</name>
    <name type="common">Common ragweed</name>
    <dbReference type="NCBI Taxonomy" id="4212"/>
    <lineage>
        <taxon>Eukaryota</taxon>
        <taxon>Viridiplantae</taxon>
        <taxon>Streptophyta</taxon>
        <taxon>Embryophyta</taxon>
        <taxon>Tracheophyta</taxon>
        <taxon>Spermatophyta</taxon>
        <taxon>Magnoliopsida</taxon>
        <taxon>eudicotyledons</taxon>
        <taxon>Gunneridae</taxon>
        <taxon>Pentapetalae</taxon>
        <taxon>asterids</taxon>
        <taxon>campanulids</taxon>
        <taxon>Asterales</taxon>
        <taxon>Asteraceae</taxon>
        <taxon>Asteroideae</taxon>
        <taxon>Heliantheae alliance</taxon>
        <taxon>Heliantheae</taxon>
        <taxon>Ambrosia</taxon>
    </lineage>
</organism>
<reference evidence="3" key="1">
    <citation type="submission" date="2022-06" db="EMBL/GenBank/DDBJ databases">
        <title>Uncovering the hologenomic basis of an extraordinary plant invasion.</title>
        <authorList>
            <person name="Bieker V.C."/>
            <person name="Martin M.D."/>
            <person name="Gilbert T."/>
            <person name="Hodgins K."/>
            <person name="Battlay P."/>
            <person name="Petersen B."/>
            <person name="Wilson J."/>
        </authorList>
    </citation>
    <scope>NUCLEOTIDE SEQUENCE</scope>
    <source>
        <strain evidence="3">AA19_3_7</strain>
        <tissue evidence="3">Leaf</tissue>
    </source>
</reference>